<name>A0A060WXW7_ONCMY</name>
<dbReference type="PANTHER" id="PTHR12372:SF6">
    <property type="entry name" value="PECANEX-LIKE PROTEIN 4"/>
    <property type="match status" value="1"/>
</dbReference>
<dbReference type="PaxDb" id="8022-A0A060WXW7"/>
<dbReference type="PANTHER" id="PTHR12372">
    <property type="entry name" value="PECANEX"/>
    <property type="match status" value="1"/>
</dbReference>
<evidence type="ECO:0000256" key="1">
    <source>
        <dbReference type="RuleBase" id="RU367089"/>
    </source>
</evidence>
<reference evidence="2" key="1">
    <citation type="journal article" date="2014" name="Nat. Commun.">
        <title>The rainbow trout genome provides novel insights into evolution after whole-genome duplication in vertebrates.</title>
        <authorList>
            <person name="Berthelot C."/>
            <person name="Brunet F."/>
            <person name="Chalopin D."/>
            <person name="Juanchich A."/>
            <person name="Bernard M."/>
            <person name="Noel B."/>
            <person name="Bento P."/>
            <person name="Da Silva C."/>
            <person name="Labadie K."/>
            <person name="Alberti A."/>
            <person name="Aury J.M."/>
            <person name="Louis A."/>
            <person name="Dehais P."/>
            <person name="Bardou P."/>
            <person name="Montfort J."/>
            <person name="Klopp C."/>
            <person name="Cabau C."/>
            <person name="Gaspin C."/>
            <person name="Thorgaard G.H."/>
            <person name="Boussaha M."/>
            <person name="Quillet E."/>
            <person name="Guyomard R."/>
            <person name="Galiana D."/>
            <person name="Bobe J."/>
            <person name="Volff J.N."/>
            <person name="Genet C."/>
            <person name="Wincker P."/>
            <person name="Jaillon O."/>
            <person name="Roest Crollius H."/>
            <person name="Guiguen Y."/>
        </authorList>
    </citation>
    <scope>NUCLEOTIDE SEQUENCE [LARGE SCALE GENOMIC DNA]</scope>
</reference>
<accession>A0A060WXW7</accession>
<comment type="subcellular location">
    <subcellularLocation>
        <location evidence="1">Membrane</location>
        <topology evidence="1">Multi-pass membrane protein</topology>
    </subcellularLocation>
</comment>
<sequence length="181" mass="20595">MQTLAAPTLSCSVCPLGGGHPPYHPGCSSPMLLFPEWFRFTLGQLALSIQDKALEDVAKALKEDEELRDRSCLISLGTESAFTSPSYVYRVYCGDVPWTEGLEWLSENKELDQLALKAFRYSFKLLFDQVSLGPIESLEELFSTLEEYERDWYIALVADRGWQDCVLQEKPSFHRAMTSPW</sequence>
<comment type="similarity">
    <text evidence="1">Belongs to the pecanex family.</text>
</comment>
<evidence type="ECO:0000313" key="3">
    <source>
        <dbReference type="Proteomes" id="UP000193380"/>
    </source>
</evidence>
<dbReference type="AlphaFoldDB" id="A0A060WXW7"/>
<dbReference type="Proteomes" id="UP000193380">
    <property type="component" value="Unassembled WGS sequence"/>
</dbReference>
<evidence type="ECO:0000313" key="2">
    <source>
        <dbReference type="EMBL" id="CDQ69440.1"/>
    </source>
</evidence>
<gene>
    <name evidence="2" type="ORF">GSONMT00015948001</name>
</gene>
<dbReference type="EMBL" id="FR904668">
    <property type="protein sequence ID" value="CDQ69440.1"/>
    <property type="molecule type" value="Genomic_DNA"/>
</dbReference>
<reference evidence="2" key="2">
    <citation type="submission" date="2014-03" db="EMBL/GenBank/DDBJ databases">
        <authorList>
            <person name="Genoscope - CEA"/>
        </authorList>
    </citation>
    <scope>NUCLEOTIDE SEQUENCE</scope>
</reference>
<dbReference type="GO" id="GO:0016020">
    <property type="term" value="C:membrane"/>
    <property type="evidence" value="ECO:0007669"/>
    <property type="project" value="UniProtKB-SubCell"/>
</dbReference>
<proteinExistence type="inferred from homology"/>
<organism evidence="2 3">
    <name type="scientific">Oncorhynchus mykiss</name>
    <name type="common">Rainbow trout</name>
    <name type="synonym">Salmo gairdneri</name>
    <dbReference type="NCBI Taxonomy" id="8022"/>
    <lineage>
        <taxon>Eukaryota</taxon>
        <taxon>Metazoa</taxon>
        <taxon>Chordata</taxon>
        <taxon>Craniata</taxon>
        <taxon>Vertebrata</taxon>
        <taxon>Euteleostomi</taxon>
        <taxon>Actinopterygii</taxon>
        <taxon>Neopterygii</taxon>
        <taxon>Teleostei</taxon>
        <taxon>Protacanthopterygii</taxon>
        <taxon>Salmoniformes</taxon>
        <taxon>Salmonidae</taxon>
        <taxon>Salmoninae</taxon>
        <taxon>Oncorhynchus</taxon>
    </lineage>
</organism>
<protein>
    <recommendedName>
        <fullName evidence="1">Pecanex-like protein</fullName>
    </recommendedName>
</protein>
<dbReference type="InterPro" id="IPR039797">
    <property type="entry name" value="Pecanex"/>
</dbReference>